<sequence>MDSDEGYNYEFDDEEEECSEDSGEEEAGDDTLDLGEVELVEPVVAGGERGECGENGGSSGGGGGGLGGLGAGQDEEDYRFEVLTTEQILQHMVECIREVNEVIQNPATITRILLSHFNWDKEKLMERYFDGNLDKLFSECHVINPSKKARTRPMSTRSSNQDMHCQICYLNYPHSYFTGLECGHKFCMQCWGDYLTTKIIEEGMGQTISCPAYSCDILVDDNTVMRLITDSKVKLKYQHLITNSFVEFASFIYTYM</sequence>
<dbReference type="EC" id="2.3.2.31" evidence="3"/>
<dbReference type="InterPro" id="IPR044066">
    <property type="entry name" value="TRIAD_supradom"/>
</dbReference>
<dbReference type="AlphaFoldDB" id="A0AAR2L931"/>
<dbReference type="Pfam" id="PF21235">
    <property type="entry name" value="UBA_ARI1"/>
    <property type="match status" value="1"/>
</dbReference>
<evidence type="ECO:0000256" key="1">
    <source>
        <dbReference type="ARBA" id="ARBA00001798"/>
    </source>
</evidence>
<dbReference type="Gene3D" id="3.30.40.10">
    <property type="entry name" value="Zinc/RING finger domain, C3HC4 (zinc finger)"/>
    <property type="match status" value="1"/>
</dbReference>
<evidence type="ECO:0000259" key="13">
    <source>
        <dbReference type="PROSITE" id="PS51873"/>
    </source>
</evidence>
<dbReference type="PANTHER" id="PTHR11685">
    <property type="entry name" value="RBR FAMILY RING FINGER AND IBR DOMAIN-CONTAINING"/>
    <property type="match status" value="1"/>
</dbReference>
<evidence type="ECO:0000259" key="12">
    <source>
        <dbReference type="PROSITE" id="PS50089"/>
    </source>
</evidence>
<dbReference type="Ensembl" id="ENSPNAT00000087895.1">
    <property type="protein sequence ID" value="ENSPNAP00000071209.1"/>
    <property type="gene ID" value="ENSPNAG00000014999.2"/>
</dbReference>
<dbReference type="GO" id="GO:0008270">
    <property type="term" value="F:zinc ion binding"/>
    <property type="evidence" value="ECO:0007669"/>
    <property type="project" value="UniProtKB-KW"/>
</dbReference>
<dbReference type="SUPFAM" id="SSF57850">
    <property type="entry name" value="RING/U-box"/>
    <property type="match status" value="1"/>
</dbReference>
<evidence type="ECO:0000256" key="4">
    <source>
        <dbReference type="ARBA" id="ARBA00022679"/>
    </source>
</evidence>
<reference evidence="14" key="3">
    <citation type="submission" date="2025-09" db="UniProtKB">
        <authorList>
            <consortium name="Ensembl"/>
        </authorList>
    </citation>
    <scope>IDENTIFICATION</scope>
</reference>
<reference evidence="14" key="2">
    <citation type="submission" date="2025-08" db="UniProtKB">
        <authorList>
            <consortium name="Ensembl"/>
        </authorList>
    </citation>
    <scope>IDENTIFICATION</scope>
</reference>
<dbReference type="GO" id="GO:0016567">
    <property type="term" value="P:protein ubiquitination"/>
    <property type="evidence" value="ECO:0007669"/>
    <property type="project" value="InterPro"/>
</dbReference>
<protein>
    <recommendedName>
        <fullName evidence="3">RBR-type E3 ubiquitin transferase</fullName>
        <ecNumber evidence="3">2.3.2.31</ecNumber>
    </recommendedName>
</protein>
<keyword evidence="6" id="KW-0677">Repeat</keyword>
<keyword evidence="9" id="KW-0862">Zinc</keyword>
<reference evidence="14 15" key="1">
    <citation type="submission" date="2020-10" db="EMBL/GenBank/DDBJ databases">
        <title>Pygocentrus nattereri (red-bellied piranha) genome, fPygNat1, primary haplotype.</title>
        <authorList>
            <person name="Myers G."/>
            <person name="Meyer A."/>
            <person name="Karagic N."/>
            <person name="Pippel M."/>
            <person name="Winkler S."/>
            <person name="Tracey A."/>
            <person name="Wood J."/>
            <person name="Formenti G."/>
            <person name="Howe K."/>
            <person name="Fedrigo O."/>
            <person name="Jarvis E.D."/>
        </authorList>
    </citation>
    <scope>NUCLEOTIDE SEQUENCE [LARGE SCALE GENOMIC DNA]</scope>
</reference>
<evidence type="ECO:0000313" key="14">
    <source>
        <dbReference type="Ensembl" id="ENSPNAP00000071209.1"/>
    </source>
</evidence>
<feature type="compositionally biased region" description="Acidic residues" evidence="11">
    <location>
        <begin position="1"/>
        <end position="39"/>
    </location>
</feature>
<dbReference type="PROSITE" id="PS51873">
    <property type="entry name" value="TRIAD"/>
    <property type="match status" value="1"/>
</dbReference>
<dbReference type="Proteomes" id="UP001501920">
    <property type="component" value="Chromosome 15"/>
</dbReference>
<evidence type="ECO:0000256" key="2">
    <source>
        <dbReference type="ARBA" id="ARBA00005884"/>
    </source>
</evidence>
<comment type="catalytic activity">
    <reaction evidence="1">
        <text>[E2 ubiquitin-conjugating enzyme]-S-ubiquitinyl-L-cysteine + [acceptor protein]-L-lysine = [E2 ubiquitin-conjugating enzyme]-L-cysteine + [acceptor protein]-N(6)-ubiquitinyl-L-lysine.</text>
        <dbReference type="EC" id="2.3.2.31"/>
    </reaction>
</comment>
<feature type="compositionally biased region" description="Gly residues" evidence="11">
    <location>
        <begin position="53"/>
        <end position="71"/>
    </location>
</feature>
<evidence type="ECO:0000256" key="9">
    <source>
        <dbReference type="ARBA" id="ARBA00022833"/>
    </source>
</evidence>
<feature type="domain" description="RING-type" evidence="12">
    <location>
        <begin position="165"/>
        <end position="211"/>
    </location>
</feature>
<feature type="region of interest" description="Disordered" evidence="11">
    <location>
        <begin position="1"/>
        <end position="71"/>
    </location>
</feature>
<dbReference type="InterPro" id="IPR031127">
    <property type="entry name" value="E3_UB_ligase_RBR"/>
</dbReference>
<dbReference type="InterPro" id="IPR001841">
    <property type="entry name" value="Znf_RING"/>
</dbReference>
<keyword evidence="8" id="KW-0833">Ubl conjugation pathway</keyword>
<dbReference type="CDD" id="cd16626">
    <property type="entry name" value="RING-HC_RBR_HHARI"/>
    <property type="match status" value="1"/>
</dbReference>
<evidence type="ECO:0000313" key="15">
    <source>
        <dbReference type="Proteomes" id="UP001501920"/>
    </source>
</evidence>
<name>A0AAR2L931_PYGNA</name>
<accession>A0AAR2L931</accession>
<dbReference type="FunFam" id="3.30.40.10:FF:000019">
    <property type="entry name" value="RBR-type E3 ubiquitin transferase"/>
    <property type="match status" value="1"/>
</dbReference>
<evidence type="ECO:0000256" key="11">
    <source>
        <dbReference type="SAM" id="MobiDB-lite"/>
    </source>
</evidence>
<evidence type="ECO:0000256" key="10">
    <source>
        <dbReference type="PROSITE-ProRule" id="PRU00175"/>
    </source>
</evidence>
<evidence type="ECO:0000256" key="7">
    <source>
        <dbReference type="ARBA" id="ARBA00022771"/>
    </source>
</evidence>
<keyword evidence="15" id="KW-1185">Reference proteome</keyword>
<evidence type="ECO:0000256" key="6">
    <source>
        <dbReference type="ARBA" id="ARBA00022737"/>
    </source>
</evidence>
<evidence type="ECO:0000256" key="5">
    <source>
        <dbReference type="ARBA" id="ARBA00022723"/>
    </source>
</evidence>
<proteinExistence type="inferred from homology"/>
<dbReference type="GeneTree" id="ENSGT00940000155744"/>
<dbReference type="GO" id="GO:0061630">
    <property type="term" value="F:ubiquitin protein ligase activity"/>
    <property type="evidence" value="ECO:0007669"/>
    <property type="project" value="UniProtKB-EC"/>
</dbReference>
<organism evidence="14 15">
    <name type="scientific">Pygocentrus nattereri</name>
    <name type="common">Red-bellied piranha</name>
    <dbReference type="NCBI Taxonomy" id="42514"/>
    <lineage>
        <taxon>Eukaryota</taxon>
        <taxon>Metazoa</taxon>
        <taxon>Chordata</taxon>
        <taxon>Craniata</taxon>
        <taxon>Vertebrata</taxon>
        <taxon>Euteleostomi</taxon>
        <taxon>Actinopterygii</taxon>
        <taxon>Neopterygii</taxon>
        <taxon>Teleostei</taxon>
        <taxon>Ostariophysi</taxon>
        <taxon>Characiformes</taxon>
        <taxon>Characoidei</taxon>
        <taxon>Pygocentrus</taxon>
    </lineage>
</organism>
<evidence type="ECO:0000256" key="8">
    <source>
        <dbReference type="ARBA" id="ARBA00022786"/>
    </source>
</evidence>
<dbReference type="PROSITE" id="PS50089">
    <property type="entry name" value="ZF_RING_2"/>
    <property type="match status" value="1"/>
</dbReference>
<dbReference type="InterPro" id="IPR013083">
    <property type="entry name" value="Znf_RING/FYVE/PHD"/>
</dbReference>
<feature type="domain" description="RING-type" evidence="13">
    <location>
        <begin position="161"/>
        <end position="256"/>
    </location>
</feature>
<keyword evidence="7 10" id="KW-0863">Zinc-finger</keyword>
<comment type="similarity">
    <text evidence="2">Belongs to the RBR family. Ariadne subfamily.</text>
</comment>
<evidence type="ECO:0000256" key="3">
    <source>
        <dbReference type="ARBA" id="ARBA00012251"/>
    </source>
</evidence>
<keyword evidence="5" id="KW-0479">Metal-binding</keyword>
<dbReference type="InterPro" id="IPR048962">
    <property type="entry name" value="ARIH1-like_UBL"/>
</dbReference>
<keyword evidence="4" id="KW-0808">Transferase</keyword>